<dbReference type="AlphaFoldDB" id="A0A4Q9KK07"/>
<dbReference type="OrthoDB" id="9814088at2"/>
<comment type="caution">
    <text evidence="1">The sequence shown here is derived from an EMBL/GenBank/DDBJ whole genome shotgun (WGS) entry which is preliminary data.</text>
</comment>
<evidence type="ECO:0000313" key="1">
    <source>
        <dbReference type="EMBL" id="TBT94796.1"/>
    </source>
</evidence>
<sequence>MPVDPGLTFEETGIDYLCVDELHGYKNLVTVSEIPDANITGSKRAFDLYAKATYLRRTTQSGRVMCANRSSPWICAAPVDARSKDAAGLGRVDGSLAEPVEAAAARGFDKVSHRRP</sequence>
<reference evidence="1 2" key="1">
    <citation type="submission" date="2019-01" db="EMBL/GenBank/DDBJ databases">
        <title>Lactibacter flavus gen. nov., sp. nov., a novel bacterium of the family Propionibacteriaceae isolated from raw milk and dairy products.</title>
        <authorList>
            <person name="Huptas C."/>
            <person name="Wenning M."/>
            <person name="Breitenwieser F."/>
            <person name="Doll E."/>
            <person name="Von Neubeck M."/>
            <person name="Busse H.-J."/>
            <person name="Scherer S."/>
        </authorList>
    </citation>
    <scope>NUCLEOTIDE SEQUENCE [LARGE SCALE GENOMIC DNA]</scope>
    <source>
        <strain evidence="1 2">DSM 22130</strain>
    </source>
</reference>
<keyword evidence="2" id="KW-1185">Reference proteome</keyword>
<dbReference type="EMBL" id="SDMR01000009">
    <property type="protein sequence ID" value="TBT94796.1"/>
    <property type="molecule type" value="Genomic_DNA"/>
</dbReference>
<proteinExistence type="predicted"/>
<evidence type="ECO:0000313" key="2">
    <source>
        <dbReference type="Proteomes" id="UP000291933"/>
    </source>
</evidence>
<dbReference type="RefSeq" id="WP_131172112.1">
    <property type="nucleotide sequence ID" value="NZ_FXTL01000009.1"/>
</dbReference>
<gene>
    <name evidence="1" type="ORF">ET996_08385</name>
</gene>
<protein>
    <submittedName>
        <fullName evidence="1">Uncharacterized protein</fullName>
    </submittedName>
</protein>
<organism evidence="1 2">
    <name type="scientific">Propioniciclava tarda</name>
    <dbReference type="NCBI Taxonomy" id="433330"/>
    <lineage>
        <taxon>Bacteria</taxon>
        <taxon>Bacillati</taxon>
        <taxon>Actinomycetota</taxon>
        <taxon>Actinomycetes</taxon>
        <taxon>Propionibacteriales</taxon>
        <taxon>Propionibacteriaceae</taxon>
        <taxon>Propioniciclava</taxon>
    </lineage>
</organism>
<accession>A0A4Q9KK07</accession>
<name>A0A4Q9KK07_PROTD</name>
<dbReference type="Proteomes" id="UP000291933">
    <property type="component" value="Unassembled WGS sequence"/>
</dbReference>